<keyword evidence="2 6" id="KW-0812">Transmembrane</keyword>
<feature type="compositionally biased region" description="Polar residues" evidence="5">
    <location>
        <begin position="189"/>
        <end position="208"/>
    </location>
</feature>
<evidence type="ECO:0000256" key="2">
    <source>
        <dbReference type="ARBA" id="ARBA00022692"/>
    </source>
</evidence>
<evidence type="ECO:0000313" key="7">
    <source>
        <dbReference type="EMBL" id="KAL0465145.1"/>
    </source>
</evidence>
<dbReference type="Proteomes" id="UP001451303">
    <property type="component" value="Unassembled WGS sequence"/>
</dbReference>
<keyword evidence="3 6" id="KW-1133">Transmembrane helix</keyword>
<accession>A0ABR3CXI0</accession>
<keyword evidence="8" id="KW-1185">Reference proteome</keyword>
<organism evidence="7 8">
    <name type="scientific">Neurospora intermedia</name>
    <dbReference type="NCBI Taxonomy" id="5142"/>
    <lineage>
        <taxon>Eukaryota</taxon>
        <taxon>Fungi</taxon>
        <taxon>Dikarya</taxon>
        <taxon>Ascomycota</taxon>
        <taxon>Pezizomycotina</taxon>
        <taxon>Sordariomycetes</taxon>
        <taxon>Sordariomycetidae</taxon>
        <taxon>Sordariales</taxon>
        <taxon>Sordariaceae</taxon>
        <taxon>Neurospora</taxon>
    </lineage>
</organism>
<feature type="compositionally biased region" description="Low complexity" evidence="5">
    <location>
        <begin position="146"/>
        <end position="167"/>
    </location>
</feature>
<keyword evidence="4 6" id="KW-0472">Membrane</keyword>
<evidence type="ECO:0000256" key="5">
    <source>
        <dbReference type="SAM" id="MobiDB-lite"/>
    </source>
</evidence>
<feature type="region of interest" description="Disordered" evidence="5">
    <location>
        <begin position="364"/>
        <end position="383"/>
    </location>
</feature>
<dbReference type="InterPro" id="IPR051694">
    <property type="entry name" value="Immunoregulatory_rcpt-like"/>
</dbReference>
<comment type="caution">
    <text evidence="7">The sequence shown here is derived from an EMBL/GenBank/DDBJ whole genome shotgun (WGS) entry which is preliminary data.</text>
</comment>
<evidence type="ECO:0000256" key="1">
    <source>
        <dbReference type="ARBA" id="ARBA00004167"/>
    </source>
</evidence>
<name>A0ABR3CXI0_NEUIN</name>
<evidence type="ECO:0000256" key="6">
    <source>
        <dbReference type="SAM" id="Phobius"/>
    </source>
</evidence>
<dbReference type="PANTHER" id="PTHR15549">
    <property type="entry name" value="PAIRED IMMUNOGLOBULIN-LIKE TYPE 2 RECEPTOR"/>
    <property type="match status" value="1"/>
</dbReference>
<feature type="compositionally biased region" description="Polar residues" evidence="5">
    <location>
        <begin position="248"/>
        <end position="260"/>
    </location>
</feature>
<evidence type="ECO:0000313" key="8">
    <source>
        <dbReference type="Proteomes" id="UP001451303"/>
    </source>
</evidence>
<sequence>MRFPSSSYGQTSLNVLFGRADVCDEAFPGEGASTDFCSPSNTLCCVRKGQQYPACESGIGKGWCCTGTGSSNCYVDQASACDEPNAVPCTNLKKGVSKACCPRLTSCSDGYEASEEFVRCNIQYDDLFHPTVVVTATLSESGKVSTVTLSPSSSSSSTSSTITSSSSRAAGTGSMQPSESTPLPGIPVPSSTTPAQQGPSPTPESSPAISTGAIAGICVSVTLACVLVAVLIWIILRRRRKAAAEKSSAPSDSNQSGSDQDTSRDVGSPLVELPNTHTYSEAPGDSRPYSYVVGQNGVEYYKPMELMTERVMPVELQGDAQMGAPGQWQEQQQCEPFEIMTNPRWSGGIETPRAELAAATPRAELGTGEGGHRGGKHPAGKKVGLELPAMGDIRRVLIDTRAILSVPYDRLADECVRAALRIQLPSATPSDTNEPSAGVAPFWKSKGAIASVYVMHPPLLGFFRPPRLWSPPRIMPLGRKGSYRKGTGSRMMRTDSQCWRIRRHRGEGGTSATRQCGAVISRLDGGRDRGRRQVQAARLGGWTIKNPAGSRH</sequence>
<dbReference type="PANTHER" id="PTHR15549:SF33">
    <property type="entry name" value="MEMBRANE PROTEIN WSC4, PUTATIVE (AFU_ORTHOLOGUE AFUA_5G09020)-RELATED"/>
    <property type="match status" value="1"/>
</dbReference>
<feature type="transmembrane region" description="Helical" evidence="6">
    <location>
        <begin position="213"/>
        <end position="236"/>
    </location>
</feature>
<comment type="subcellular location">
    <subcellularLocation>
        <location evidence="1">Membrane</location>
        <topology evidence="1">Single-pass membrane protein</topology>
    </subcellularLocation>
</comment>
<dbReference type="EMBL" id="JAVLET010000019">
    <property type="protein sequence ID" value="KAL0465145.1"/>
    <property type="molecule type" value="Genomic_DNA"/>
</dbReference>
<protein>
    <submittedName>
        <fullName evidence="7">Uncharacterized protein</fullName>
    </submittedName>
</protein>
<reference evidence="7 8" key="1">
    <citation type="submission" date="2023-09" db="EMBL/GenBank/DDBJ databases">
        <title>Multi-omics analysis of a traditional fermented food reveals byproduct-associated fungal strains for waste-to-food upcycling.</title>
        <authorList>
            <consortium name="Lawrence Berkeley National Laboratory"/>
            <person name="Rekdal V.M."/>
            <person name="Villalobos-Escobedo J.M."/>
            <person name="Rodriguez-Valeron N."/>
            <person name="Garcia M.O."/>
            <person name="Vasquez D.P."/>
            <person name="Damayanti I."/>
            <person name="Sorensen P.M."/>
            <person name="Baidoo E.E."/>
            <person name="De Carvalho A.C."/>
            <person name="Riley R."/>
            <person name="Lipzen A."/>
            <person name="He G."/>
            <person name="Yan M."/>
            <person name="Haridas S."/>
            <person name="Daum C."/>
            <person name="Yoshinaga Y."/>
            <person name="Ng V."/>
            <person name="Grigoriev I.V."/>
            <person name="Munk R."/>
            <person name="Nuraida L."/>
            <person name="Wijaya C.H."/>
            <person name="Morales P.-C."/>
            <person name="Keasling J.D."/>
        </authorList>
    </citation>
    <scope>NUCLEOTIDE SEQUENCE [LARGE SCALE GENOMIC DNA]</scope>
    <source>
        <strain evidence="7 8">FGSC 2613</strain>
    </source>
</reference>
<evidence type="ECO:0000256" key="3">
    <source>
        <dbReference type="ARBA" id="ARBA00022989"/>
    </source>
</evidence>
<evidence type="ECO:0000256" key="4">
    <source>
        <dbReference type="ARBA" id="ARBA00023136"/>
    </source>
</evidence>
<gene>
    <name evidence="7" type="ORF">QR685DRAFT_576499</name>
</gene>
<feature type="region of interest" description="Disordered" evidence="5">
    <location>
        <begin position="243"/>
        <end position="288"/>
    </location>
</feature>
<dbReference type="CDD" id="cd12087">
    <property type="entry name" value="TM_EGFR-like"/>
    <property type="match status" value="1"/>
</dbReference>
<proteinExistence type="predicted"/>
<feature type="region of interest" description="Disordered" evidence="5">
    <location>
        <begin position="146"/>
        <end position="208"/>
    </location>
</feature>